<evidence type="ECO:0000313" key="3">
    <source>
        <dbReference type="Proteomes" id="UP000719412"/>
    </source>
</evidence>
<gene>
    <name evidence="2" type="ORF">GEV33_009473</name>
</gene>
<reference evidence="2" key="1">
    <citation type="journal article" date="2020" name="J Insects Food Feed">
        <title>The yellow mealworm (Tenebrio molitor) genome: a resource for the emerging insects as food and feed industry.</title>
        <authorList>
            <person name="Eriksson T."/>
            <person name="Andere A."/>
            <person name="Kelstrup H."/>
            <person name="Emery V."/>
            <person name="Picard C."/>
        </authorList>
    </citation>
    <scope>NUCLEOTIDE SEQUENCE</scope>
    <source>
        <strain evidence="2">Stoneville</strain>
        <tissue evidence="2">Whole head</tissue>
    </source>
</reference>
<sequence length="135" mass="15523">MEETHAVKSPPSKRNRKILFDEGLAEVGHVLRQEEDMYQLDNIADERELEFTVNTGSSDESDDLEWELETGDVSTENDVLTDYVDRSRKDLGPPSPTNRFRTKPRSPYNRRRKLHENISTPLPQRLRSAPANGSK</sequence>
<keyword evidence="3" id="KW-1185">Reference proteome</keyword>
<accession>A0A8J6HGP5</accession>
<dbReference type="Proteomes" id="UP000719412">
    <property type="component" value="Unassembled WGS sequence"/>
</dbReference>
<proteinExistence type="predicted"/>
<protein>
    <submittedName>
        <fullName evidence="2">Uncharacterized protein</fullName>
    </submittedName>
</protein>
<feature type="compositionally biased region" description="Acidic residues" evidence="1">
    <location>
        <begin position="59"/>
        <end position="70"/>
    </location>
</feature>
<comment type="caution">
    <text evidence="2">The sequence shown here is derived from an EMBL/GenBank/DDBJ whole genome shotgun (WGS) entry which is preliminary data.</text>
</comment>
<dbReference type="EMBL" id="JABDTM020025401">
    <property type="protein sequence ID" value="KAH0813318.1"/>
    <property type="molecule type" value="Genomic_DNA"/>
</dbReference>
<dbReference type="AlphaFoldDB" id="A0A8J6HGP5"/>
<feature type="compositionally biased region" description="Basic residues" evidence="1">
    <location>
        <begin position="100"/>
        <end position="114"/>
    </location>
</feature>
<organism evidence="2 3">
    <name type="scientific">Tenebrio molitor</name>
    <name type="common">Yellow mealworm beetle</name>
    <dbReference type="NCBI Taxonomy" id="7067"/>
    <lineage>
        <taxon>Eukaryota</taxon>
        <taxon>Metazoa</taxon>
        <taxon>Ecdysozoa</taxon>
        <taxon>Arthropoda</taxon>
        <taxon>Hexapoda</taxon>
        <taxon>Insecta</taxon>
        <taxon>Pterygota</taxon>
        <taxon>Neoptera</taxon>
        <taxon>Endopterygota</taxon>
        <taxon>Coleoptera</taxon>
        <taxon>Polyphaga</taxon>
        <taxon>Cucujiformia</taxon>
        <taxon>Tenebrionidae</taxon>
        <taxon>Tenebrio</taxon>
    </lineage>
</organism>
<evidence type="ECO:0000256" key="1">
    <source>
        <dbReference type="SAM" id="MobiDB-lite"/>
    </source>
</evidence>
<name>A0A8J6HGP5_TENMO</name>
<reference evidence="2" key="2">
    <citation type="submission" date="2021-08" db="EMBL/GenBank/DDBJ databases">
        <authorList>
            <person name="Eriksson T."/>
        </authorList>
    </citation>
    <scope>NUCLEOTIDE SEQUENCE</scope>
    <source>
        <strain evidence="2">Stoneville</strain>
        <tissue evidence="2">Whole head</tissue>
    </source>
</reference>
<feature type="region of interest" description="Disordered" evidence="1">
    <location>
        <begin position="54"/>
        <end position="135"/>
    </location>
</feature>
<evidence type="ECO:0000313" key="2">
    <source>
        <dbReference type="EMBL" id="KAH0813318.1"/>
    </source>
</evidence>